<dbReference type="Pfam" id="PF01636">
    <property type="entry name" value="APH"/>
    <property type="match status" value="1"/>
</dbReference>
<reference evidence="2 3" key="1">
    <citation type="submission" date="2024-02" db="EMBL/GenBank/DDBJ databases">
        <title>A nitrogen-fixing paenibacillus bacterium.</title>
        <authorList>
            <person name="Zhang W.L."/>
            <person name="Chen S.F."/>
        </authorList>
    </citation>
    <scope>NUCLEOTIDE SEQUENCE [LARGE SCALE GENOMIC DNA]</scope>
    <source>
        <strain evidence="2 3">M1</strain>
    </source>
</reference>
<accession>A0ABU7VNI7</accession>
<gene>
    <name evidence="2" type="ORF">V3851_05695</name>
</gene>
<evidence type="ECO:0000313" key="3">
    <source>
        <dbReference type="Proteomes" id="UP001306950"/>
    </source>
</evidence>
<dbReference type="EMBL" id="JAZHPZ010000002">
    <property type="protein sequence ID" value="MEF2965320.1"/>
    <property type="molecule type" value="Genomic_DNA"/>
</dbReference>
<keyword evidence="2" id="KW-0808">Transferase</keyword>
<dbReference type="RefSeq" id="WP_331845554.1">
    <property type="nucleotide sequence ID" value="NZ_JAZHPZ010000002.1"/>
</dbReference>
<dbReference type="Proteomes" id="UP001306950">
    <property type="component" value="Unassembled WGS sequence"/>
</dbReference>
<dbReference type="EC" id="2.7.1.-" evidence="2"/>
<keyword evidence="3" id="KW-1185">Reference proteome</keyword>
<name>A0ABU7VNI7_9BACL</name>
<protein>
    <submittedName>
        <fullName evidence="2">Aminoglycoside phosphotransferase family protein</fullName>
        <ecNumber evidence="2">2.7.1.-</ecNumber>
    </submittedName>
</protein>
<evidence type="ECO:0000313" key="2">
    <source>
        <dbReference type="EMBL" id="MEF2965320.1"/>
    </source>
</evidence>
<sequence length="267" mass="30270">MNQGAMIGQGRTAEVYGYGEGKILKLYRPGFPLAAIREEYEASKLVCTLDLDAPQTYEMIESEHRMGIVYEYAEGQTLLNRISTKPWTVAAGARLMAELHFRMHRQQAGLKRNQHDALRQSIQSTDLLDEREKRTITVFLDSLPRADSLCHGDFHPDNILVGDRNWVIDWMNAVSGNPAADVARTVLLLSHGSMPEGIPAIQRGIVQFIRSRLRNTYIKRYFQLSKLSYPEVERWMLPVAAARLMEGVPEAEKLALVKMIRAGLDKM</sequence>
<feature type="domain" description="Aminoglycoside phosphotransferase" evidence="1">
    <location>
        <begin position="22"/>
        <end position="197"/>
    </location>
</feature>
<dbReference type="SUPFAM" id="SSF56112">
    <property type="entry name" value="Protein kinase-like (PK-like)"/>
    <property type="match status" value="1"/>
</dbReference>
<dbReference type="Gene3D" id="3.90.1200.10">
    <property type="match status" value="1"/>
</dbReference>
<dbReference type="InterPro" id="IPR011009">
    <property type="entry name" value="Kinase-like_dom_sf"/>
</dbReference>
<dbReference type="GO" id="GO:0016740">
    <property type="term" value="F:transferase activity"/>
    <property type="evidence" value="ECO:0007669"/>
    <property type="project" value="UniProtKB-KW"/>
</dbReference>
<dbReference type="PANTHER" id="PTHR21310">
    <property type="entry name" value="AMINOGLYCOSIDE PHOSPHOTRANSFERASE-RELATED-RELATED"/>
    <property type="match status" value="1"/>
</dbReference>
<organism evidence="2 3">
    <name type="scientific">Paenibacillus haidiansis</name>
    <dbReference type="NCBI Taxonomy" id="1574488"/>
    <lineage>
        <taxon>Bacteria</taxon>
        <taxon>Bacillati</taxon>
        <taxon>Bacillota</taxon>
        <taxon>Bacilli</taxon>
        <taxon>Bacillales</taxon>
        <taxon>Paenibacillaceae</taxon>
        <taxon>Paenibacillus</taxon>
    </lineage>
</organism>
<dbReference type="InterPro" id="IPR051678">
    <property type="entry name" value="AGP_Transferase"/>
</dbReference>
<comment type="caution">
    <text evidence="2">The sequence shown here is derived from an EMBL/GenBank/DDBJ whole genome shotgun (WGS) entry which is preliminary data.</text>
</comment>
<dbReference type="InterPro" id="IPR002575">
    <property type="entry name" value="Aminoglycoside_PTrfase"/>
</dbReference>
<evidence type="ECO:0000259" key="1">
    <source>
        <dbReference type="Pfam" id="PF01636"/>
    </source>
</evidence>
<proteinExistence type="predicted"/>